<keyword evidence="3" id="KW-1185">Reference proteome</keyword>
<proteinExistence type="predicted"/>
<accession>A0A5B8MUL9</accession>
<sequence>MVLLGLAKWLAGVSTVACDGNGTAAASVKKTGANEDSAGSSFFLYGAAAASTLALAITAGYHYYSEAEEGSEGLGQDAKNKAEEEAGAEQALLQARESLHMEWTQTNELHKASNGQLGFEAWWTAADGNSKKALLQSARDLMRQRLLEHQPDAAVALDVLCPEIGDARLDRLIRGNALVALIKLRITQIDAVRKHDVSFVQENLAQQNLDGKIQGIDAVEVLCDNRQLLMMTFLCDVLILCRHMGNFPKMLSEESKHEAQQ</sequence>
<evidence type="ECO:0000256" key="1">
    <source>
        <dbReference type="SAM" id="SignalP"/>
    </source>
</evidence>
<name>A0A5B8MUL9_9CHLO</name>
<evidence type="ECO:0000313" key="3">
    <source>
        <dbReference type="Proteomes" id="UP000316726"/>
    </source>
</evidence>
<feature type="signal peptide" evidence="1">
    <location>
        <begin position="1"/>
        <end position="18"/>
    </location>
</feature>
<feature type="chain" id="PRO_5023056875" evidence="1">
    <location>
        <begin position="19"/>
        <end position="261"/>
    </location>
</feature>
<dbReference type="Proteomes" id="UP000316726">
    <property type="component" value="Chromosome 9"/>
</dbReference>
<organism evidence="2 3">
    <name type="scientific">Chloropicon primus</name>
    <dbReference type="NCBI Taxonomy" id="1764295"/>
    <lineage>
        <taxon>Eukaryota</taxon>
        <taxon>Viridiplantae</taxon>
        <taxon>Chlorophyta</taxon>
        <taxon>Chloropicophyceae</taxon>
        <taxon>Chloropicales</taxon>
        <taxon>Chloropicaceae</taxon>
        <taxon>Chloropicon</taxon>
    </lineage>
</organism>
<gene>
    <name evidence="2" type="ORF">A3770_09p57000</name>
</gene>
<dbReference type="AlphaFoldDB" id="A0A5B8MUL9"/>
<dbReference type="EMBL" id="CP031042">
    <property type="protein sequence ID" value="QDZ23182.1"/>
    <property type="molecule type" value="Genomic_DNA"/>
</dbReference>
<keyword evidence="1" id="KW-0732">Signal</keyword>
<reference evidence="2 3" key="1">
    <citation type="submission" date="2018-07" db="EMBL/GenBank/DDBJ databases">
        <title>The complete nuclear genome of the prasinophyte Chloropicon primus (CCMP1205).</title>
        <authorList>
            <person name="Pombert J.-F."/>
            <person name="Otis C."/>
            <person name="Turmel M."/>
            <person name="Lemieux C."/>
        </authorList>
    </citation>
    <scope>NUCLEOTIDE SEQUENCE [LARGE SCALE GENOMIC DNA]</scope>
    <source>
        <strain evidence="2 3">CCMP1205</strain>
    </source>
</reference>
<protein>
    <submittedName>
        <fullName evidence="2">Uncharacterized protein</fullName>
    </submittedName>
</protein>
<evidence type="ECO:0000313" key="2">
    <source>
        <dbReference type="EMBL" id="QDZ23182.1"/>
    </source>
</evidence>